<dbReference type="Proteomes" id="UP000694863">
    <property type="component" value="Unplaced"/>
</dbReference>
<dbReference type="RefSeq" id="XP_045151217.1">
    <property type="nucleotide sequence ID" value="XM_045295282.1"/>
</dbReference>
<keyword evidence="1" id="KW-1185">Reference proteome</keyword>
<evidence type="ECO:0000313" key="2">
    <source>
        <dbReference type="RefSeq" id="XP_045151217.1"/>
    </source>
</evidence>
<proteinExistence type="predicted"/>
<name>A0AC55DHI9_ECHTE</name>
<reference evidence="2" key="1">
    <citation type="submission" date="2025-08" db="UniProtKB">
        <authorList>
            <consortium name="RefSeq"/>
        </authorList>
    </citation>
    <scope>IDENTIFICATION</scope>
</reference>
<gene>
    <name evidence="2" type="primary">MAVS</name>
</gene>
<protein>
    <submittedName>
        <fullName evidence="2">Mitochondrial antiviral-signaling protein</fullName>
    </submittedName>
</protein>
<organism evidence="1 2">
    <name type="scientific">Echinops telfairi</name>
    <name type="common">Lesser hedgehog tenrec</name>
    <dbReference type="NCBI Taxonomy" id="9371"/>
    <lineage>
        <taxon>Eukaryota</taxon>
        <taxon>Metazoa</taxon>
        <taxon>Chordata</taxon>
        <taxon>Craniata</taxon>
        <taxon>Vertebrata</taxon>
        <taxon>Euteleostomi</taxon>
        <taxon>Mammalia</taxon>
        <taxon>Eutheria</taxon>
        <taxon>Afrotheria</taxon>
        <taxon>Tenrecidae</taxon>
        <taxon>Tenrecinae</taxon>
        <taxon>Echinops</taxon>
    </lineage>
</organism>
<evidence type="ECO:0000313" key="1">
    <source>
        <dbReference type="Proteomes" id="UP000694863"/>
    </source>
</evidence>
<accession>A0AC55DHI9</accession>
<sequence length="544" mass="56652">MTFAEDETYRYIRNNHSQFCIVDVLEILPFLACLTPSDQDRLRASYIRIGNRDTVWELFNSLKRRSGWVASLIQALKACELTDLAEIVASVYQSHLPRNQICPPAPMEPRSVPTEIPGPTAAPSASLNGYREDQPSYPTPVQDTQPTETLGERSEQNPLAPSSGAVPRRPEGPLEPSSALTAAVSPLTSIRCQEQDTGQGSAPTAGMVSSPTSPRGPVSPSVSFQPLSRTTPRASRLPGPPVSAPSTGTSSKVAGLGPAGSAGDQAEATIYSSKTGVPAASVTTSTVLTKVPTMPGSALPSKGPTSPASTSLAPSKLPTMPGNALPSKGPTSPAPSKLPTMPANTVASKGPTSPAPSKLPTLKPPAVMTSTIPPSKLPTNSMRAGSVPRSRRPEETPVAPAPAGPCGGNSPRPEGTLSSEVELSKPEELVSRLDSQPFSGTSQDLAISYSDSLDSESSNFPEENEYVSQTVGSFAIHLTESPSADLLGANSGLQAALKSPMHEKPKVEAPGTTPGSWAAWLGMAAAGALLATVLAVLYRRRLHQ</sequence>